<feature type="domain" description="RNA polymerase sigma factor 70 region 4 type 2" evidence="2">
    <location>
        <begin position="152"/>
        <end position="195"/>
    </location>
</feature>
<dbReference type="InterPro" id="IPR013249">
    <property type="entry name" value="RNA_pol_sigma70_r4_t2"/>
</dbReference>
<dbReference type="InterPro" id="IPR013325">
    <property type="entry name" value="RNA_pol_sigma_r2"/>
</dbReference>
<reference evidence="3" key="1">
    <citation type="submission" date="2022-12" db="EMBL/GenBank/DDBJ databases">
        <title>Description and comparative metabolic analysis of Aerococcus sp. nov., isolated from the feces of a pig.</title>
        <authorList>
            <person name="Chang Y.-H."/>
        </authorList>
    </citation>
    <scope>NUCLEOTIDE SEQUENCE</scope>
    <source>
        <strain evidence="3">YH-aer222</strain>
    </source>
</reference>
<gene>
    <name evidence="3" type="ORF">OW157_06690</name>
</gene>
<accession>A0A9X3JH55</accession>
<dbReference type="RefSeq" id="WP_268752570.1">
    <property type="nucleotide sequence ID" value="NZ_JAPRFQ010000003.1"/>
</dbReference>
<dbReference type="SUPFAM" id="SSF88946">
    <property type="entry name" value="Sigma2 domain of RNA polymerase sigma factors"/>
    <property type="match status" value="1"/>
</dbReference>
<dbReference type="Proteomes" id="UP001146670">
    <property type="component" value="Unassembled WGS sequence"/>
</dbReference>
<dbReference type="NCBIfam" id="TIGR02937">
    <property type="entry name" value="sigma70-ECF"/>
    <property type="match status" value="1"/>
</dbReference>
<dbReference type="Pfam" id="PF08281">
    <property type="entry name" value="Sigma70_r4_2"/>
    <property type="match status" value="1"/>
</dbReference>
<sequence>MGEEYFVGHQLSDEALIKSMCRGNPEALKSLFCRYLPLVKGLRPYVPVTMLEDDDFYQEAIICLYKCTQRFHSGQGITFGIYYKKVLRNYYIDIMRQQVTLKRKANYNTQQLTTTDNEDGINNQVSLRAHKIYETPEHYTVIREEIAIFSAKLGPIDKRIFNLLLQGYQLESIASEMDLSVSNVRRRIAASRAKLRVQLYKEA</sequence>
<dbReference type="InterPro" id="IPR007627">
    <property type="entry name" value="RNA_pol_sigma70_r2"/>
</dbReference>
<dbReference type="SUPFAM" id="SSF88659">
    <property type="entry name" value="Sigma3 and sigma4 domains of RNA polymerase sigma factors"/>
    <property type="match status" value="1"/>
</dbReference>
<keyword evidence="4" id="KW-1185">Reference proteome</keyword>
<evidence type="ECO:0000313" key="3">
    <source>
        <dbReference type="EMBL" id="MCZ0726239.1"/>
    </source>
</evidence>
<dbReference type="GO" id="GO:0003677">
    <property type="term" value="F:DNA binding"/>
    <property type="evidence" value="ECO:0007669"/>
    <property type="project" value="InterPro"/>
</dbReference>
<dbReference type="GO" id="GO:0016987">
    <property type="term" value="F:sigma factor activity"/>
    <property type="evidence" value="ECO:0007669"/>
    <property type="project" value="InterPro"/>
</dbReference>
<dbReference type="InterPro" id="IPR013324">
    <property type="entry name" value="RNA_pol_sigma_r3/r4-like"/>
</dbReference>
<dbReference type="EMBL" id="JAPRFR010000003">
    <property type="protein sequence ID" value="MCZ0726239.1"/>
    <property type="molecule type" value="Genomic_DNA"/>
</dbReference>
<feature type="domain" description="RNA polymerase sigma-70 region 2" evidence="1">
    <location>
        <begin position="34"/>
        <end position="98"/>
    </location>
</feature>
<dbReference type="Pfam" id="PF04542">
    <property type="entry name" value="Sigma70_r2"/>
    <property type="match status" value="1"/>
</dbReference>
<evidence type="ECO:0000259" key="2">
    <source>
        <dbReference type="Pfam" id="PF08281"/>
    </source>
</evidence>
<proteinExistence type="predicted"/>
<dbReference type="Gene3D" id="1.10.10.10">
    <property type="entry name" value="Winged helix-like DNA-binding domain superfamily/Winged helix DNA-binding domain"/>
    <property type="match status" value="1"/>
</dbReference>
<evidence type="ECO:0000259" key="1">
    <source>
        <dbReference type="Pfam" id="PF04542"/>
    </source>
</evidence>
<dbReference type="AlphaFoldDB" id="A0A9X3JH55"/>
<evidence type="ECO:0000313" key="4">
    <source>
        <dbReference type="Proteomes" id="UP001146670"/>
    </source>
</evidence>
<name>A0A9X3JH55_9LACT</name>
<dbReference type="GO" id="GO:0006352">
    <property type="term" value="P:DNA-templated transcription initiation"/>
    <property type="evidence" value="ECO:0007669"/>
    <property type="project" value="InterPro"/>
</dbReference>
<dbReference type="InterPro" id="IPR014284">
    <property type="entry name" value="RNA_pol_sigma-70_dom"/>
</dbReference>
<protein>
    <submittedName>
        <fullName evidence="3">Sigma-70 family RNA polymerase sigma factor</fullName>
    </submittedName>
</protein>
<comment type="caution">
    <text evidence="3">The sequence shown here is derived from an EMBL/GenBank/DDBJ whole genome shotgun (WGS) entry which is preliminary data.</text>
</comment>
<dbReference type="Gene3D" id="1.10.1740.10">
    <property type="match status" value="1"/>
</dbReference>
<dbReference type="InterPro" id="IPR036388">
    <property type="entry name" value="WH-like_DNA-bd_sf"/>
</dbReference>
<organism evidence="3 4">
    <name type="scientific">Aerococcus kribbianus</name>
    <dbReference type="NCBI Taxonomy" id="2999064"/>
    <lineage>
        <taxon>Bacteria</taxon>
        <taxon>Bacillati</taxon>
        <taxon>Bacillota</taxon>
        <taxon>Bacilli</taxon>
        <taxon>Lactobacillales</taxon>
        <taxon>Aerococcaceae</taxon>
        <taxon>Aerococcus</taxon>
    </lineage>
</organism>